<comment type="caution">
    <text evidence="5">The sequence shown here is derived from an EMBL/GenBank/DDBJ whole genome shotgun (WGS) entry which is preliminary data.</text>
</comment>
<evidence type="ECO:0000313" key="5">
    <source>
        <dbReference type="EMBL" id="KAK3789768.1"/>
    </source>
</evidence>
<evidence type="ECO:0000256" key="3">
    <source>
        <dbReference type="SAM" id="SignalP"/>
    </source>
</evidence>
<evidence type="ECO:0000259" key="4">
    <source>
        <dbReference type="PROSITE" id="PS01180"/>
    </source>
</evidence>
<dbReference type="AlphaFoldDB" id="A0AAE1ALC8"/>
<name>A0AAE1ALC8_9GAST</name>
<gene>
    <name evidence="5" type="ORF">RRG08_036061</name>
</gene>
<dbReference type="Proteomes" id="UP001283361">
    <property type="component" value="Unassembled WGS sequence"/>
</dbReference>
<dbReference type="Pfam" id="PF00431">
    <property type="entry name" value="CUB"/>
    <property type="match status" value="1"/>
</dbReference>
<protein>
    <recommendedName>
        <fullName evidence="4">CUB domain-containing protein</fullName>
    </recommendedName>
</protein>
<feature type="signal peptide" evidence="3">
    <location>
        <begin position="1"/>
        <end position="25"/>
    </location>
</feature>
<accession>A0AAE1ALC8</accession>
<feature type="domain" description="CUB" evidence="4">
    <location>
        <begin position="35"/>
        <end position="172"/>
    </location>
</feature>
<sequence length="377" mass="43082">MAAAISYFISSFLFLMFALDKNVRGDFTMQNNRFCGNYLHPKEERILDVDKLSVSSHEGSLYYGPNKDCIITIIGKTYHQWEINITKLDIDAYVDDCREESPPCCNDYLKIFNSYRVDNARLFPTIPWRGFCGNRLPKRTSFVSTQNYITIQFNANPVADQKSGFRLTLTQYPRRNSGAQQGYFGGWNDGTLNQMQIDWSAQEQIPADYRPIENPTFDFEIDGIGCYECDGCKRDFFDSKDIGITTREGCYVCTKEWLQGIALAKRQCLSRRLYQEKLLTFQDTSGGSIIQDYRGCKTFLRGTQGTTYINMGAKSMRQGIVIQDSSLVLIVCNALWFKELIQYFSAVKLTQTVRNRILPGSVIPPHTISLPPSKALF</sequence>
<evidence type="ECO:0000313" key="6">
    <source>
        <dbReference type="Proteomes" id="UP001283361"/>
    </source>
</evidence>
<keyword evidence="1" id="KW-1015">Disulfide bond</keyword>
<dbReference type="Gene3D" id="2.60.120.290">
    <property type="entry name" value="Spermadhesin, CUB domain"/>
    <property type="match status" value="1"/>
</dbReference>
<organism evidence="5 6">
    <name type="scientific">Elysia crispata</name>
    <name type="common">lettuce slug</name>
    <dbReference type="NCBI Taxonomy" id="231223"/>
    <lineage>
        <taxon>Eukaryota</taxon>
        <taxon>Metazoa</taxon>
        <taxon>Spiralia</taxon>
        <taxon>Lophotrochozoa</taxon>
        <taxon>Mollusca</taxon>
        <taxon>Gastropoda</taxon>
        <taxon>Heterobranchia</taxon>
        <taxon>Euthyneura</taxon>
        <taxon>Panpulmonata</taxon>
        <taxon>Sacoglossa</taxon>
        <taxon>Placobranchoidea</taxon>
        <taxon>Plakobranchidae</taxon>
        <taxon>Elysia</taxon>
    </lineage>
</organism>
<evidence type="ECO:0000256" key="1">
    <source>
        <dbReference type="ARBA" id="ARBA00023157"/>
    </source>
</evidence>
<reference evidence="5" key="1">
    <citation type="journal article" date="2023" name="G3 (Bethesda)">
        <title>A reference genome for the long-term kleptoplast-retaining sea slug Elysia crispata morphotype clarki.</title>
        <authorList>
            <person name="Eastman K.E."/>
            <person name="Pendleton A.L."/>
            <person name="Shaikh M.A."/>
            <person name="Suttiyut T."/>
            <person name="Ogas R."/>
            <person name="Tomko P."/>
            <person name="Gavelis G."/>
            <person name="Widhalm J.R."/>
            <person name="Wisecaver J.H."/>
        </authorList>
    </citation>
    <scope>NUCLEOTIDE SEQUENCE</scope>
    <source>
        <strain evidence="5">ECLA1</strain>
    </source>
</reference>
<dbReference type="EMBL" id="JAWDGP010001628">
    <property type="protein sequence ID" value="KAK3789768.1"/>
    <property type="molecule type" value="Genomic_DNA"/>
</dbReference>
<feature type="chain" id="PRO_5042271452" description="CUB domain-containing protein" evidence="3">
    <location>
        <begin position="26"/>
        <end position="377"/>
    </location>
</feature>
<comment type="caution">
    <text evidence="2">Lacks conserved residue(s) required for the propagation of feature annotation.</text>
</comment>
<dbReference type="InterPro" id="IPR000859">
    <property type="entry name" value="CUB_dom"/>
</dbReference>
<dbReference type="CDD" id="cd00041">
    <property type="entry name" value="CUB"/>
    <property type="match status" value="1"/>
</dbReference>
<keyword evidence="6" id="KW-1185">Reference proteome</keyword>
<dbReference type="PROSITE" id="PS01180">
    <property type="entry name" value="CUB"/>
    <property type="match status" value="1"/>
</dbReference>
<dbReference type="InterPro" id="IPR035914">
    <property type="entry name" value="Sperma_CUB_dom_sf"/>
</dbReference>
<evidence type="ECO:0000256" key="2">
    <source>
        <dbReference type="PROSITE-ProRule" id="PRU00059"/>
    </source>
</evidence>
<dbReference type="SUPFAM" id="SSF49854">
    <property type="entry name" value="Spermadhesin, CUB domain"/>
    <property type="match status" value="1"/>
</dbReference>
<keyword evidence="3" id="KW-0732">Signal</keyword>
<proteinExistence type="predicted"/>